<sequence>MSRVLYLLGTAAPPVLDLPATVTSAQVRGWDVCVGLTPTAAGWLESEFDALTELTAHRVKSRYRRPGERDDRPPADVALLAPTTLNSVNSIALGLTPSWPIAYAVEALGRRAPLAVMPCVKDTLASHPQFGRSVQTLRDAGAQVLLGPDGFTPHTSGQAGPYPWADALDAVSEM</sequence>
<proteinExistence type="predicted"/>
<feature type="domain" description="Flavoprotein" evidence="1">
    <location>
        <begin position="12"/>
        <end position="126"/>
    </location>
</feature>
<accession>A0AB33JZK2</accession>
<dbReference type="RefSeq" id="WP_407990886.1">
    <property type="nucleotide sequence ID" value="NZ_AP035881.2"/>
</dbReference>
<dbReference type="InterPro" id="IPR003382">
    <property type="entry name" value="Flavoprotein"/>
</dbReference>
<evidence type="ECO:0000313" key="2">
    <source>
        <dbReference type="EMBL" id="BFP48694.1"/>
    </source>
</evidence>
<dbReference type="Pfam" id="PF02441">
    <property type="entry name" value="Flavoprotein"/>
    <property type="match status" value="1"/>
</dbReference>
<organism evidence="2">
    <name type="scientific">Kitasatospora sp. CMC57</name>
    <dbReference type="NCBI Taxonomy" id="3231513"/>
    <lineage>
        <taxon>Bacteria</taxon>
        <taxon>Bacillati</taxon>
        <taxon>Actinomycetota</taxon>
        <taxon>Actinomycetes</taxon>
        <taxon>Kitasatosporales</taxon>
        <taxon>Streptomycetaceae</taxon>
        <taxon>Kitasatospora</taxon>
    </lineage>
</organism>
<reference evidence="2" key="1">
    <citation type="submission" date="2024-07" db="EMBL/GenBank/DDBJ databases">
        <title>Complete genome sequences of cellulolytic bacteria, Kitasatospora sp. CMC57 and Streptomyces sp. CMC78, isolated from Japanese agricultural soil.</title>
        <authorList>
            <person name="Hashimoto T."/>
            <person name="Ito M."/>
            <person name="Iwamoto M."/>
            <person name="Fukahori D."/>
            <person name="Shoda T."/>
            <person name="Sakoda M."/>
            <person name="Morohoshi T."/>
            <person name="Mitsuboshi M."/>
            <person name="Nishizawa T."/>
        </authorList>
    </citation>
    <scope>NUCLEOTIDE SEQUENCE</scope>
    <source>
        <strain evidence="2">CMC57</strain>
    </source>
</reference>
<dbReference type="InterPro" id="IPR036551">
    <property type="entry name" value="Flavin_trans-like"/>
</dbReference>
<dbReference type="EMBL" id="AP035881">
    <property type="protein sequence ID" value="BFP48694.1"/>
    <property type="molecule type" value="Genomic_DNA"/>
</dbReference>
<name>A0AB33JZK2_9ACTN</name>
<dbReference type="SUPFAM" id="SSF52507">
    <property type="entry name" value="Homo-oligomeric flavin-containing Cys decarboxylases, HFCD"/>
    <property type="match status" value="1"/>
</dbReference>
<evidence type="ECO:0000259" key="1">
    <source>
        <dbReference type="Pfam" id="PF02441"/>
    </source>
</evidence>
<dbReference type="GO" id="GO:0003824">
    <property type="term" value="F:catalytic activity"/>
    <property type="evidence" value="ECO:0007669"/>
    <property type="project" value="InterPro"/>
</dbReference>
<dbReference type="AlphaFoldDB" id="A0AB33JZK2"/>
<protein>
    <recommendedName>
        <fullName evidence="1">Flavoprotein domain-containing protein</fullName>
    </recommendedName>
</protein>
<dbReference type="Gene3D" id="3.40.50.1950">
    <property type="entry name" value="Flavin prenyltransferase-like"/>
    <property type="match status" value="1"/>
</dbReference>
<gene>
    <name evidence="2" type="ORF">KCMC57_50620</name>
</gene>